<keyword evidence="3" id="KW-1185">Reference proteome</keyword>
<evidence type="ECO:0000313" key="3">
    <source>
        <dbReference type="Proteomes" id="UP000219621"/>
    </source>
</evidence>
<accession>A0A286GZ68</accession>
<dbReference type="Proteomes" id="UP000219621">
    <property type="component" value="Unassembled WGS sequence"/>
</dbReference>
<dbReference type="PANTHER" id="PTHR28008">
    <property type="entry name" value="DOMAIN PROTEIN, PUTATIVE (AFU_ORTHOLOGUE AFUA_3G10980)-RELATED"/>
    <property type="match status" value="1"/>
</dbReference>
<proteinExistence type="predicted"/>
<protein>
    <submittedName>
        <fullName evidence="2">VanZ like family protein</fullName>
    </submittedName>
</protein>
<feature type="transmembrane region" description="Helical" evidence="1">
    <location>
        <begin position="7"/>
        <end position="24"/>
    </location>
</feature>
<reference evidence="2 3" key="1">
    <citation type="submission" date="2017-09" db="EMBL/GenBank/DDBJ databases">
        <authorList>
            <person name="Ehlers B."/>
            <person name="Leendertz F.H."/>
        </authorList>
    </citation>
    <scope>NUCLEOTIDE SEQUENCE [LARGE SCALE GENOMIC DNA]</scope>
    <source>
        <strain evidence="2 3">USBA 140</strain>
    </source>
</reference>
<keyword evidence="1" id="KW-0812">Transmembrane</keyword>
<sequence>MPVNLPRWTGTAVVIAVSALYVLGPPPPEGEAAGLGLDKVAHVAGFATIAAAWALAVTPRRLPLGWLALGVPLLLAGALEILQSLRPERETSFGDVAANLAGIALGVAAAWILRRRRRRVSGIGEAAE</sequence>
<dbReference type="NCBIfam" id="NF037970">
    <property type="entry name" value="vanZ_1"/>
    <property type="match status" value="1"/>
</dbReference>
<dbReference type="AlphaFoldDB" id="A0A286GZ68"/>
<evidence type="ECO:0000313" key="2">
    <source>
        <dbReference type="EMBL" id="SOE00781.1"/>
    </source>
</evidence>
<evidence type="ECO:0000256" key="1">
    <source>
        <dbReference type="SAM" id="Phobius"/>
    </source>
</evidence>
<feature type="transmembrane region" description="Helical" evidence="1">
    <location>
        <begin position="96"/>
        <end position="113"/>
    </location>
</feature>
<keyword evidence="1" id="KW-0472">Membrane</keyword>
<name>A0A286GZ68_9PROT</name>
<organism evidence="2 3">
    <name type="scientific">Caenispirillum bisanense</name>
    <dbReference type="NCBI Taxonomy" id="414052"/>
    <lineage>
        <taxon>Bacteria</taxon>
        <taxon>Pseudomonadati</taxon>
        <taxon>Pseudomonadota</taxon>
        <taxon>Alphaproteobacteria</taxon>
        <taxon>Rhodospirillales</taxon>
        <taxon>Novispirillaceae</taxon>
        <taxon>Caenispirillum</taxon>
    </lineage>
</organism>
<gene>
    <name evidence="2" type="ORF">SAMN05421508_11434</name>
</gene>
<dbReference type="EMBL" id="OCNJ01000014">
    <property type="protein sequence ID" value="SOE00781.1"/>
    <property type="molecule type" value="Genomic_DNA"/>
</dbReference>
<feature type="transmembrane region" description="Helical" evidence="1">
    <location>
        <begin position="40"/>
        <end position="57"/>
    </location>
</feature>
<keyword evidence="1" id="KW-1133">Transmembrane helix</keyword>
<dbReference type="PANTHER" id="PTHR28008:SF1">
    <property type="entry name" value="DOMAIN PROTEIN, PUTATIVE (AFU_ORTHOLOGUE AFUA_3G10980)-RELATED"/>
    <property type="match status" value="1"/>
</dbReference>
<feature type="transmembrane region" description="Helical" evidence="1">
    <location>
        <begin position="64"/>
        <end position="84"/>
    </location>
</feature>